<evidence type="ECO:0000313" key="3">
    <source>
        <dbReference type="WBParaSite" id="L893_g2796.t1"/>
    </source>
</evidence>
<dbReference type="WBParaSite" id="L893_g2796.t1">
    <property type="protein sequence ID" value="L893_g2796.t1"/>
    <property type="gene ID" value="L893_g2796"/>
</dbReference>
<reference evidence="3" key="1">
    <citation type="submission" date="2016-11" db="UniProtKB">
        <authorList>
            <consortium name="WormBaseParasite"/>
        </authorList>
    </citation>
    <scope>IDENTIFICATION</scope>
</reference>
<feature type="compositionally biased region" description="Acidic residues" evidence="1">
    <location>
        <begin position="73"/>
        <end position="82"/>
    </location>
</feature>
<feature type="compositionally biased region" description="Basic and acidic residues" evidence="1">
    <location>
        <begin position="27"/>
        <end position="45"/>
    </location>
</feature>
<protein>
    <submittedName>
        <fullName evidence="3">Uncharacterized protein</fullName>
    </submittedName>
</protein>
<sequence>MGVAVKRSDRVDDAAPLVPISRRHPAHCREERSSFPGRERREPNRPELSVGCTAERPLSDGRRRTTSAHRVEDPEEEVEEEPPPFVRTRHMLIGNWIALADKEGRKCNIASVTFVALCPQQIAIRAWTQALIIIAIWRSPSTSSFLTHDAPESRRRRRSRERARSCSDSCAKREPVATVFRNPASPSLRRCQLFIYGVPKGTPQRGHVAAHLAYTLRQGRRGPPRKRESGEEAAIPVRRGIYHITIISLSLSPARRQTKISDSGCRFVIATPPQLTSYSSSGEIRITLTWPWHSAKKRRSEQLHTTQR</sequence>
<name>A0A1I7ZMN5_9BILA</name>
<feature type="region of interest" description="Disordered" evidence="1">
    <location>
        <begin position="145"/>
        <end position="167"/>
    </location>
</feature>
<proteinExistence type="predicted"/>
<feature type="region of interest" description="Disordered" evidence="1">
    <location>
        <begin position="1"/>
        <end position="84"/>
    </location>
</feature>
<dbReference type="Proteomes" id="UP000095287">
    <property type="component" value="Unplaced"/>
</dbReference>
<evidence type="ECO:0000313" key="2">
    <source>
        <dbReference type="Proteomes" id="UP000095287"/>
    </source>
</evidence>
<organism evidence="2 3">
    <name type="scientific">Steinernema glaseri</name>
    <dbReference type="NCBI Taxonomy" id="37863"/>
    <lineage>
        <taxon>Eukaryota</taxon>
        <taxon>Metazoa</taxon>
        <taxon>Ecdysozoa</taxon>
        <taxon>Nematoda</taxon>
        <taxon>Chromadorea</taxon>
        <taxon>Rhabditida</taxon>
        <taxon>Tylenchina</taxon>
        <taxon>Panagrolaimomorpha</taxon>
        <taxon>Strongyloidoidea</taxon>
        <taxon>Steinernematidae</taxon>
        <taxon>Steinernema</taxon>
    </lineage>
</organism>
<evidence type="ECO:0000256" key="1">
    <source>
        <dbReference type="SAM" id="MobiDB-lite"/>
    </source>
</evidence>
<accession>A0A1I7ZMN5</accession>
<keyword evidence="2" id="KW-1185">Reference proteome</keyword>
<feature type="compositionally biased region" description="Basic and acidic residues" evidence="1">
    <location>
        <begin position="1"/>
        <end position="13"/>
    </location>
</feature>
<dbReference type="AlphaFoldDB" id="A0A1I7ZMN5"/>